<sequence length="30" mass="3765">MVVAGRRLTYRLCLFIYFYIYEQNSQVDRF</sequence>
<evidence type="ECO:0000313" key="1">
    <source>
        <dbReference type="EnsemblPlants" id="AET7Gv21147400.8"/>
    </source>
</evidence>
<evidence type="ECO:0000313" key="2">
    <source>
        <dbReference type="Proteomes" id="UP000015105"/>
    </source>
</evidence>
<organism evidence="1 2">
    <name type="scientific">Aegilops tauschii subsp. strangulata</name>
    <name type="common">Goatgrass</name>
    <dbReference type="NCBI Taxonomy" id="200361"/>
    <lineage>
        <taxon>Eukaryota</taxon>
        <taxon>Viridiplantae</taxon>
        <taxon>Streptophyta</taxon>
        <taxon>Embryophyta</taxon>
        <taxon>Tracheophyta</taxon>
        <taxon>Spermatophyta</taxon>
        <taxon>Magnoliopsida</taxon>
        <taxon>Liliopsida</taxon>
        <taxon>Poales</taxon>
        <taxon>Poaceae</taxon>
        <taxon>BOP clade</taxon>
        <taxon>Pooideae</taxon>
        <taxon>Triticodae</taxon>
        <taxon>Triticeae</taxon>
        <taxon>Triticinae</taxon>
        <taxon>Aegilops</taxon>
    </lineage>
</organism>
<reference evidence="1" key="3">
    <citation type="journal article" date="2017" name="Nature">
        <title>Genome sequence of the progenitor of the wheat D genome Aegilops tauschii.</title>
        <authorList>
            <person name="Luo M.C."/>
            <person name="Gu Y.Q."/>
            <person name="Puiu D."/>
            <person name="Wang H."/>
            <person name="Twardziok S.O."/>
            <person name="Deal K.R."/>
            <person name="Huo N."/>
            <person name="Zhu T."/>
            <person name="Wang L."/>
            <person name="Wang Y."/>
            <person name="McGuire P.E."/>
            <person name="Liu S."/>
            <person name="Long H."/>
            <person name="Ramasamy R.K."/>
            <person name="Rodriguez J.C."/>
            <person name="Van S.L."/>
            <person name="Yuan L."/>
            <person name="Wang Z."/>
            <person name="Xia Z."/>
            <person name="Xiao L."/>
            <person name="Anderson O.D."/>
            <person name="Ouyang S."/>
            <person name="Liang Y."/>
            <person name="Zimin A.V."/>
            <person name="Pertea G."/>
            <person name="Qi P."/>
            <person name="Bennetzen J.L."/>
            <person name="Dai X."/>
            <person name="Dawson M.W."/>
            <person name="Muller H.G."/>
            <person name="Kugler K."/>
            <person name="Rivarola-Duarte L."/>
            <person name="Spannagl M."/>
            <person name="Mayer K.F.X."/>
            <person name="Lu F.H."/>
            <person name="Bevan M.W."/>
            <person name="Leroy P."/>
            <person name="Li P."/>
            <person name="You F.M."/>
            <person name="Sun Q."/>
            <person name="Liu Z."/>
            <person name="Lyons E."/>
            <person name="Wicker T."/>
            <person name="Salzberg S.L."/>
            <person name="Devos K.M."/>
            <person name="Dvorak J."/>
        </authorList>
    </citation>
    <scope>NUCLEOTIDE SEQUENCE [LARGE SCALE GENOMIC DNA]</scope>
    <source>
        <strain evidence="1">cv. AL8/78</strain>
    </source>
</reference>
<dbReference type="Proteomes" id="UP000015105">
    <property type="component" value="Chromosome 7D"/>
</dbReference>
<protein>
    <submittedName>
        <fullName evidence="1">Uncharacterized protein</fullName>
    </submittedName>
</protein>
<dbReference type="Gramene" id="AET7Gv21147400.8">
    <property type="protein sequence ID" value="AET7Gv21147400.8"/>
    <property type="gene ID" value="AET7Gv21147400"/>
</dbReference>
<reference evidence="1" key="4">
    <citation type="submission" date="2019-03" db="UniProtKB">
        <authorList>
            <consortium name="EnsemblPlants"/>
        </authorList>
    </citation>
    <scope>IDENTIFICATION</scope>
</reference>
<reference evidence="2" key="2">
    <citation type="journal article" date="2017" name="Nat. Plants">
        <title>The Aegilops tauschii genome reveals multiple impacts of transposons.</title>
        <authorList>
            <person name="Zhao G."/>
            <person name="Zou C."/>
            <person name="Li K."/>
            <person name="Wang K."/>
            <person name="Li T."/>
            <person name="Gao L."/>
            <person name="Zhang X."/>
            <person name="Wang H."/>
            <person name="Yang Z."/>
            <person name="Liu X."/>
            <person name="Jiang W."/>
            <person name="Mao L."/>
            <person name="Kong X."/>
            <person name="Jiao Y."/>
            <person name="Jia J."/>
        </authorList>
    </citation>
    <scope>NUCLEOTIDE SEQUENCE [LARGE SCALE GENOMIC DNA]</scope>
    <source>
        <strain evidence="2">cv. AL8/78</strain>
    </source>
</reference>
<dbReference type="AlphaFoldDB" id="A0A453SY80"/>
<proteinExistence type="predicted"/>
<reference evidence="2" key="1">
    <citation type="journal article" date="2014" name="Science">
        <title>Ancient hybridizations among the ancestral genomes of bread wheat.</title>
        <authorList>
            <consortium name="International Wheat Genome Sequencing Consortium,"/>
            <person name="Marcussen T."/>
            <person name="Sandve S.R."/>
            <person name="Heier L."/>
            <person name="Spannagl M."/>
            <person name="Pfeifer M."/>
            <person name="Jakobsen K.S."/>
            <person name="Wulff B.B."/>
            <person name="Steuernagel B."/>
            <person name="Mayer K.F."/>
            <person name="Olsen O.A."/>
        </authorList>
    </citation>
    <scope>NUCLEOTIDE SEQUENCE [LARGE SCALE GENOMIC DNA]</scope>
    <source>
        <strain evidence="2">cv. AL8/78</strain>
    </source>
</reference>
<keyword evidence="2" id="KW-1185">Reference proteome</keyword>
<dbReference type="EnsemblPlants" id="AET7Gv21147400.8">
    <property type="protein sequence ID" value="AET7Gv21147400.8"/>
    <property type="gene ID" value="AET7Gv21147400"/>
</dbReference>
<accession>A0A453SY80</accession>
<reference evidence="1" key="5">
    <citation type="journal article" date="2021" name="G3 (Bethesda)">
        <title>Aegilops tauschii genome assembly Aet v5.0 features greater sequence contiguity and improved annotation.</title>
        <authorList>
            <person name="Wang L."/>
            <person name="Zhu T."/>
            <person name="Rodriguez J.C."/>
            <person name="Deal K.R."/>
            <person name="Dubcovsky J."/>
            <person name="McGuire P.E."/>
            <person name="Lux T."/>
            <person name="Spannagl M."/>
            <person name="Mayer K.F.X."/>
            <person name="Baldrich P."/>
            <person name="Meyers B.C."/>
            <person name="Huo N."/>
            <person name="Gu Y.Q."/>
            <person name="Zhou H."/>
            <person name="Devos K.M."/>
            <person name="Bennetzen J.L."/>
            <person name="Unver T."/>
            <person name="Budak H."/>
            <person name="Gulick P.J."/>
            <person name="Galiba G."/>
            <person name="Kalapos B."/>
            <person name="Nelson D.R."/>
            <person name="Li P."/>
            <person name="You F.M."/>
            <person name="Luo M.C."/>
            <person name="Dvorak J."/>
        </authorList>
    </citation>
    <scope>NUCLEOTIDE SEQUENCE [LARGE SCALE GENOMIC DNA]</scope>
    <source>
        <strain evidence="1">cv. AL8/78</strain>
    </source>
</reference>
<name>A0A453SY80_AEGTS</name>